<keyword evidence="6" id="KW-0677">Repeat</keyword>
<dbReference type="SUPFAM" id="SSF57196">
    <property type="entry name" value="EGF/Laminin"/>
    <property type="match status" value="3"/>
</dbReference>
<comment type="caution">
    <text evidence="19">The sequence shown here is derived from an EMBL/GenBank/DDBJ whole genome shotgun (WGS) entry which is preliminary data.</text>
</comment>
<dbReference type="Gene3D" id="2.120.10.30">
    <property type="entry name" value="TolB, C-terminal domain"/>
    <property type="match status" value="3"/>
</dbReference>
<feature type="disulfide bond" evidence="14">
    <location>
        <begin position="95"/>
        <end position="110"/>
    </location>
</feature>
<keyword evidence="7" id="KW-0106">Calcium</keyword>
<evidence type="ECO:0000313" key="20">
    <source>
        <dbReference type="Proteomes" id="UP001549921"/>
    </source>
</evidence>
<dbReference type="InterPro" id="IPR000742">
    <property type="entry name" value="EGF"/>
</dbReference>
<dbReference type="PROSITE" id="PS50068">
    <property type="entry name" value="LDLRA_2"/>
    <property type="match status" value="11"/>
</dbReference>
<feature type="domain" description="EGF-like" evidence="18">
    <location>
        <begin position="1294"/>
        <end position="1332"/>
    </location>
</feature>
<feature type="chain" id="PRO_5044879408" description="EGF-like domain-containing protein" evidence="17">
    <location>
        <begin position="17"/>
        <end position="1783"/>
    </location>
</feature>
<evidence type="ECO:0000256" key="9">
    <source>
        <dbReference type="ARBA" id="ARBA00023136"/>
    </source>
</evidence>
<evidence type="ECO:0000256" key="8">
    <source>
        <dbReference type="ARBA" id="ARBA00022989"/>
    </source>
</evidence>
<dbReference type="Gene3D" id="2.10.25.10">
    <property type="entry name" value="Laminin"/>
    <property type="match status" value="3"/>
</dbReference>
<dbReference type="InterPro" id="IPR011042">
    <property type="entry name" value="6-blade_b-propeller_TolB-like"/>
</dbReference>
<dbReference type="InterPro" id="IPR001881">
    <property type="entry name" value="EGF-like_Ca-bd_dom"/>
</dbReference>
<protein>
    <recommendedName>
        <fullName evidence="18">EGF-like domain-containing protein</fullName>
    </recommendedName>
</protein>
<dbReference type="PROSITE" id="PS51120">
    <property type="entry name" value="LDLRB"/>
    <property type="match status" value="1"/>
</dbReference>
<keyword evidence="2 13" id="KW-0245">EGF-like domain</keyword>
<dbReference type="PROSITE" id="PS50026">
    <property type="entry name" value="EGF_3"/>
    <property type="match status" value="1"/>
</dbReference>
<evidence type="ECO:0000256" key="11">
    <source>
        <dbReference type="ARBA" id="ARBA00023170"/>
    </source>
</evidence>
<dbReference type="PANTHER" id="PTHR22722:SF5">
    <property type="entry name" value="LOW-DENSITY LIPOPROTEIN RECEPTOR-RELATED PROTEIN 1B"/>
    <property type="match status" value="1"/>
</dbReference>
<evidence type="ECO:0000256" key="10">
    <source>
        <dbReference type="ARBA" id="ARBA00023157"/>
    </source>
</evidence>
<sequence length="1783" mass="199186">MALSAILLACLLPCSGQLLDEFNAVEAECIGEDKFQCLSGNCIPQEAYCDGKLDCPEGSDEDFCPNHLPDPAFCNHTHHFLCGDKLSCIPLAWLCNNETDCADGSDEANCTVTPYNSNNSTCKGFSCDAGKTCISELWVCDGQYDCHDKTDEIVEENCRSQVRSRVLQDMTYCQTGLNAKDQYYRCVDASYCLPSRMMCDGIDDCRDGSDEGRHCVEWHTMCAEDKNPCPENVTKCYPDRDGAACVCVGFTNEKSYNEVKKVCEDVDECGKLRPHCSHFCENAVGRYSCRCDEGYTTDPFGYLCYANVSYDGTYVYWVQTAQGHQAIMRAQLEDFEGTKQVLVSLGLEDPGDIAVDWLGGHLYFSDAARGAISVCKTDGSMCTTLHTNAKQPRFVTLDVKNGTMYWADWHHRPLIMHARMDGSHPKVLVDNLHTFATGLALDIPNGRLYYVDKTIKVFKLDDKQSYALFEEPFHHPYSIAVFENTIFWSDWTSNTIQTIDKVHGNAQKRYMLTALETPVYDMHVYHPVLFGRARNPCENITCSHMCLVVTNTTGACACPVGMELKGNICEHAEDYHPLYLVVGGGSSFIRLDYNSLGNPEAHTTHFDIGRVQAMAYDNTRDTLYLYDGQRRTINYINMTDFTLGVTHLFMLQGLEDVVDMDYDYATDSLYIVDAGRRFIEVISLRTHQRALLTRFTDEEIPLSICVMPDYGKMLVAVMESEQNNIVHIDSIGLDGQDRQHLIKNDVQGPRIRLGYDASMDVVYMADDGNGLIELMHPEGTGRETFRKISTTVASLAVTDSYLFWTDRRTRLYWSNVHEASHYVRRFEFTMFPENTQLHIQATSPPPDPKNPLLNHTCLTSQPCSHVCVQTPHAPLSVIHRSRKNNVSNTLGYKCLCPPGLLIVNGTCTTLAVCKEGELYCHKSNECFPKGKYCDGVQDCAHGEDEEDCNPFFLENPEETPGGMDLCSTGQKVCDNVCIDEDETCPQPNTRPTCSSSEYQVYCSDSTICIERAQICDGQLDCPSGSDENPKVCDTLACQPNEYMCATGSCILKAFVCDGEPDCSDWSDEVNCTKKICGLGFYQCRSKQCIELRKRCDGHQDCIDLSDEEGCEEPVTEFAEENLPRCTEQEHTCELNRSICIPLTARCNYKVDCPGGTDENNCDFHCAPHGKFECRQEVTCVDKVQVCDGHKDCLDGSDETPEACNMVNKTSSLYPPTLYPAAECHDGFLCGNGQCIEWRYVCDKLADCFDGSDENGQCLTACNNHTCAFFCAHTPRGPHCMCPPGLRTDGVNCYDVDECKQEVCSHVCLNIAGTFVCSCHHGYALRPDRRTCKATNGEISVLYSSGNTVWSMSSEGESTELYTNEKVAAFTDMDVDIRRNKLFVTIAEAGQLIEVNHNGSDVIVTNIGTPTKVAVDWLTGNVYFADSTPASACIRVCNVARKHCARLQKIPPNTKVTALVVDPASGRMFYCVSRGHEFVVWSATLAGHEEADLAAVGSCAGLAVDSFKQLVYVAEESPARIVRMNYNGKGQETIISDQSHLNEPHGLALFEDSIFFLTTNSLKMNRCSLFGKRQCEPFIYKAEDAGSFVLKHPSVQRDDVGNPCEGVLCKELCVGGKGGGKCMCGDLSPPIENECRKMEKAELPMFNGWTYEDYRTAHHVTFTVVTSVLVLFAVYLVIFIYYHLVHKPRRARLTPYMEVRFQNTTESSSGPPTTSVVEITEAPTNEAHEFVNPLEYVRDLWEQVRRQRRPIGTAGLEINVPYEQQILSDTESDLDERETQHMVR</sequence>
<dbReference type="InterPro" id="IPR018097">
    <property type="entry name" value="EGF_Ca-bd_CS"/>
</dbReference>
<evidence type="ECO:0000256" key="13">
    <source>
        <dbReference type="PROSITE-ProRule" id="PRU00076"/>
    </source>
</evidence>
<keyword evidence="3" id="KW-0254">Endocytosis</keyword>
<dbReference type="InterPro" id="IPR002172">
    <property type="entry name" value="LDrepeatLR_classA_rpt"/>
</dbReference>
<feature type="disulfide bond" evidence="14">
    <location>
        <begin position="933"/>
        <end position="948"/>
    </location>
</feature>
<comment type="subcellular location">
    <subcellularLocation>
        <location evidence="1">Membrane</location>
        <topology evidence="1">Single-pass membrane protein</topology>
    </subcellularLocation>
</comment>
<dbReference type="Gene3D" id="2.40.128.620">
    <property type="match status" value="1"/>
</dbReference>
<keyword evidence="5 17" id="KW-0732">Signal</keyword>
<dbReference type="CDD" id="cd00112">
    <property type="entry name" value="LDLa"/>
    <property type="match status" value="11"/>
</dbReference>
<evidence type="ECO:0000256" key="5">
    <source>
        <dbReference type="ARBA" id="ARBA00022729"/>
    </source>
</evidence>
<evidence type="ECO:0000256" key="7">
    <source>
        <dbReference type="ARBA" id="ARBA00022837"/>
    </source>
</evidence>
<dbReference type="PROSITE" id="PS01187">
    <property type="entry name" value="EGF_CA"/>
    <property type="match status" value="2"/>
</dbReference>
<keyword evidence="12" id="KW-0325">Glycoprotein</keyword>
<dbReference type="InterPro" id="IPR049883">
    <property type="entry name" value="NOTCH1_EGF-like"/>
</dbReference>
<dbReference type="SMART" id="SM00181">
    <property type="entry name" value="EGF"/>
    <property type="match status" value="8"/>
</dbReference>
<feature type="disulfide bond" evidence="14">
    <location>
        <begin position="1037"/>
        <end position="1049"/>
    </location>
</feature>
<evidence type="ECO:0000259" key="18">
    <source>
        <dbReference type="PROSITE" id="PS50026"/>
    </source>
</evidence>
<dbReference type="GO" id="GO:0006897">
    <property type="term" value="P:endocytosis"/>
    <property type="evidence" value="ECO:0007669"/>
    <property type="project" value="UniProtKB-KW"/>
</dbReference>
<dbReference type="FunFam" id="2.120.10.30:FF:000241">
    <property type="entry name" value="Low-density lipoprotein receptor-related protein 6"/>
    <property type="match status" value="1"/>
</dbReference>
<evidence type="ECO:0000256" key="2">
    <source>
        <dbReference type="ARBA" id="ARBA00022536"/>
    </source>
</evidence>
<evidence type="ECO:0000256" key="4">
    <source>
        <dbReference type="ARBA" id="ARBA00022692"/>
    </source>
</evidence>
<dbReference type="Proteomes" id="UP001549921">
    <property type="component" value="Unassembled WGS sequence"/>
</dbReference>
<dbReference type="Pfam" id="PF00057">
    <property type="entry name" value="Ldl_recept_a"/>
    <property type="match status" value="10"/>
</dbReference>
<feature type="disulfide bond" evidence="14">
    <location>
        <begin position="1056"/>
        <end position="1071"/>
    </location>
</feature>
<dbReference type="InterPro" id="IPR032485">
    <property type="entry name" value="LRP1-like_beta_prop"/>
</dbReference>
<evidence type="ECO:0000256" key="16">
    <source>
        <dbReference type="SAM" id="Phobius"/>
    </source>
</evidence>
<dbReference type="GO" id="GO:0016020">
    <property type="term" value="C:membrane"/>
    <property type="evidence" value="ECO:0007669"/>
    <property type="project" value="UniProtKB-SubCell"/>
</dbReference>
<dbReference type="SUPFAM" id="SSF63825">
    <property type="entry name" value="YWTD domain"/>
    <property type="match status" value="3"/>
</dbReference>
<keyword evidence="8 16" id="KW-1133">Transmembrane helix</keyword>
<gene>
    <name evidence="19" type="ORF">ABMA28_009177</name>
</gene>
<dbReference type="SMART" id="SM00192">
    <property type="entry name" value="LDLa"/>
    <property type="match status" value="11"/>
</dbReference>
<feature type="disulfide bond" evidence="14">
    <location>
        <begin position="1229"/>
        <end position="1247"/>
    </location>
</feature>
<dbReference type="Gene3D" id="4.10.400.10">
    <property type="entry name" value="Low-density Lipoprotein Receptor"/>
    <property type="match status" value="10"/>
</dbReference>
<dbReference type="Pfam" id="PF16472">
    <property type="entry name" value="DUF5050"/>
    <property type="match status" value="1"/>
</dbReference>
<dbReference type="PROSITE" id="PS00010">
    <property type="entry name" value="ASX_HYDROXYL"/>
    <property type="match status" value="1"/>
</dbReference>
<keyword evidence="9 16" id="KW-0472">Membrane</keyword>
<reference evidence="19 20" key="1">
    <citation type="submission" date="2024-06" db="EMBL/GenBank/DDBJ databases">
        <title>A chromosome-level genome assembly of beet webworm, Loxostege sticticalis.</title>
        <authorList>
            <person name="Zhang Y."/>
        </authorList>
    </citation>
    <scope>NUCLEOTIDE SEQUENCE [LARGE SCALE GENOMIC DNA]</scope>
    <source>
        <strain evidence="19">AQ028</strain>
        <tissue evidence="19">Male pupae</tissue>
    </source>
</reference>
<dbReference type="PRINTS" id="PR00261">
    <property type="entry name" value="LDLRECEPTOR"/>
</dbReference>
<feature type="transmembrane region" description="Helical" evidence="16">
    <location>
        <begin position="1659"/>
        <end position="1681"/>
    </location>
</feature>
<feature type="disulfide bond" evidence="14">
    <location>
        <begin position="1076"/>
        <end position="1088"/>
    </location>
</feature>
<dbReference type="InterPro" id="IPR036055">
    <property type="entry name" value="LDL_receptor-like_sf"/>
</dbReference>
<evidence type="ECO:0000256" key="14">
    <source>
        <dbReference type="PROSITE-ProRule" id="PRU00124"/>
    </source>
</evidence>
<feature type="disulfide bond" evidence="14">
    <location>
        <begin position="1083"/>
        <end position="1101"/>
    </location>
</feature>
<feature type="signal peptide" evidence="17">
    <location>
        <begin position="1"/>
        <end position="16"/>
    </location>
</feature>
<feature type="disulfide bond" evidence="14">
    <location>
        <begin position="1146"/>
        <end position="1161"/>
    </location>
</feature>
<evidence type="ECO:0000256" key="15">
    <source>
        <dbReference type="PROSITE-ProRule" id="PRU00461"/>
    </source>
</evidence>
<dbReference type="PROSITE" id="PS01186">
    <property type="entry name" value="EGF_2"/>
    <property type="match status" value="1"/>
</dbReference>
<dbReference type="PROSITE" id="PS01209">
    <property type="entry name" value="LDLRA_1"/>
    <property type="match status" value="6"/>
</dbReference>
<dbReference type="PANTHER" id="PTHR22722">
    <property type="entry name" value="LOW-DENSITY LIPOPROTEIN RECEPTOR-RELATED PROTEIN 2-RELATED"/>
    <property type="match status" value="1"/>
</dbReference>
<feature type="disulfide bond" evidence="14">
    <location>
        <begin position="1095"/>
        <end position="1110"/>
    </location>
</feature>
<evidence type="ECO:0000313" key="19">
    <source>
        <dbReference type="EMBL" id="KAL0811738.1"/>
    </source>
</evidence>
<comment type="caution">
    <text evidence="13">Lacks conserved residue(s) required for the propagation of feature annotation.</text>
</comment>
<feature type="disulfide bond" evidence="14">
    <location>
        <begin position="49"/>
        <end position="64"/>
    </location>
</feature>
<evidence type="ECO:0000256" key="6">
    <source>
        <dbReference type="ARBA" id="ARBA00022737"/>
    </source>
</evidence>
<name>A0ABD0SCH8_LOXSC</name>
<accession>A0ABD0SCH8</accession>
<dbReference type="FunFam" id="4.10.400.10:FF:000065">
    <property type="entry name" value="Transmembrane protease serine 7"/>
    <property type="match status" value="1"/>
</dbReference>
<proteinExistence type="predicted"/>
<dbReference type="InterPro" id="IPR000152">
    <property type="entry name" value="EGF-type_Asp/Asn_hydroxyl_site"/>
</dbReference>
<dbReference type="SUPFAM" id="SSF57424">
    <property type="entry name" value="LDL receptor-like module"/>
    <property type="match status" value="11"/>
</dbReference>
<keyword evidence="10 14" id="KW-1015">Disulfide bond</keyword>
<dbReference type="InterPro" id="IPR051221">
    <property type="entry name" value="LDLR-related"/>
</dbReference>
<dbReference type="SMART" id="SM00135">
    <property type="entry name" value="LY"/>
    <property type="match status" value="10"/>
</dbReference>
<dbReference type="Pfam" id="PF07645">
    <property type="entry name" value="EGF_CA"/>
    <property type="match status" value="2"/>
</dbReference>
<dbReference type="EMBL" id="JBEDNZ010000023">
    <property type="protein sequence ID" value="KAL0811738.1"/>
    <property type="molecule type" value="Genomic_DNA"/>
</dbReference>
<dbReference type="SMART" id="SM00179">
    <property type="entry name" value="EGF_CA"/>
    <property type="match status" value="2"/>
</dbReference>
<evidence type="ECO:0000256" key="3">
    <source>
        <dbReference type="ARBA" id="ARBA00022583"/>
    </source>
</evidence>
<dbReference type="InterPro" id="IPR023415">
    <property type="entry name" value="LDLR_class-A_CS"/>
</dbReference>
<evidence type="ECO:0000256" key="12">
    <source>
        <dbReference type="ARBA" id="ARBA00023180"/>
    </source>
</evidence>
<evidence type="ECO:0000256" key="1">
    <source>
        <dbReference type="ARBA" id="ARBA00004167"/>
    </source>
</evidence>
<dbReference type="InterPro" id="IPR000033">
    <property type="entry name" value="LDLR_classB_rpt"/>
</dbReference>
<feature type="disulfide bond" evidence="14">
    <location>
        <begin position="1044"/>
        <end position="1062"/>
    </location>
</feature>
<evidence type="ECO:0000256" key="17">
    <source>
        <dbReference type="SAM" id="SignalP"/>
    </source>
</evidence>
<feature type="disulfide bond" evidence="14">
    <location>
        <begin position="37"/>
        <end position="55"/>
    </location>
</feature>
<organism evidence="19 20">
    <name type="scientific">Loxostege sticticalis</name>
    <name type="common">Beet webworm moth</name>
    <dbReference type="NCBI Taxonomy" id="481309"/>
    <lineage>
        <taxon>Eukaryota</taxon>
        <taxon>Metazoa</taxon>
        <taxon>Ecdysozoa</taxon>
        <taxon>Arthropoda</taxon>
        <taxon>Hexapoda</taxon>
        <taxon>Insecta</taxon>
        <taxon>Pterygota</taxon>
        <taxon>Neoptera</taxon>
        <taxon>Endopterygota</taxon>
        <taxon>Lepidoptera</taxon>
        <taxon>Glossata</taxon>
        <taxon>Ditrysia</taxon>
        <taxon>Pyraloidea</taxon>
        <taxon>Crambidae</taxon>
        <taxon>Pyraustinae</taxon>
        <taxon>Loxostege</taxon>
    </lineage>
</organism>
<keyword evidence="4 16" id="KW-0812">Transmembrane</keyword>
<keyword evidence="11" id="KW-0675">Receptor</keyword>
<feature type="repeat" description="LDL-receptor class B" evidence="15">
    <location>
        <begin position="402"/>
        <end position="445"/>
    </location>
</feature>